<dbReference type="GO" id="GO:0051082">
    <property type="term" value="F:unfolded protein binding"/>
    <property type="evidence" value="ECO:0007669"/>
    <property type="project" value="InterPro"/>
</dbReference>
<dbReference type="Pfam" id="PF02613">
    <property type="entry name" value="Nitrate_red_del"/>
    <property type="match status" value="1"/>
</dbReference>
<evidence type="ECO:0000256" key="1">
    <source>
        <dbReference type="ARBA" id="ARBA00023063"/>
    </source>
</evidence>
<evidence type="ECO:0000256" key="2">
    <source>
        <dbReference type="SAM" id="MobiDB-lite"/>
    </source>
</evidence>
<dbReference type="GO" id="GO:0051131">
    <property type="term" value="P:chaperone-mediated protein complex assembly"/>
    <property type="evidence" value="ECO:0007669"/>
    <property type="project" value="InterPro"/>
</dbReference>
<dbReference type="InterPro" id="IPR003765">
    <property type="entry name" value="NO3_reductase_chaperone_NarJ"/>
</dbReference>
<dbReference type="InterPro" id="IPR036411">
    <property type="entry name" value="TorD-like_sf"/>
</dbReference>
<feature type="region of interest" description="Disordered" evidence="2">
    <location>
        <begin position="204"/>
        <end position="238"/>
    </location>
</feature>
<dbReference type="GO" id="GO:0042128">
    <property type="term" value="P:nitrate assimilation"/>
    <property type="evidence" value="ECO:0007669"/>
    <property type="project" value="UniProtKB-KW"/>
</dbReference>
<dbReference type="Proteomes" id="UP000555546">
    <property type="component" value="Unassembled WGS sequence"/>
</dbReference>
<dbReference type="AlphaFoldDB" id="A0A7W9AWW2"/>
<dbReference type="PANTHER" id="PTHR43680">
    <property type="entry name" value="NITRATE REDUCTASE MOLYBDENUM COFACTOR ASSEMBLY CHAPERONE"/>
    <property type="match status" value="1"/>
</dbReference>
<accession>A0A7W9AWW2</accession>
<reference evidence="3 4" key="1">
    <citation type="submission" date="2020-08" db="EMBL/GenBank/DDBJ databases">
        <title>Genomic Encyclopedia of Type Strains, Phase IV (KMG-IV): sequencing the most valuable type-strain genomes for metagenomic binning, comparative biology and taxonomic classification.</title>
        <authorList>
            <person name="Goeker M."/>
        </authorList>
    </citation>
    <scope>NUCLEOTIDE SEQUENCE [LARGE SCALE GENOMIC DNA]</scope>
    <source>
        <strain evidence="3 4">DSM 26944</strain>
    </source>
</reference>
<dbReference type="GO" id="GO:0016530">
    <property type="term" value="F:metallochaperone activity"/>
    <property type="evidence" value="ECO:0007669"/>
    <property type="project" value="TreeGrafter"/>
</dbReference>
<keyword evidence="4" id="KW-1185">Reference proteome</keyword>
<dbReference type="NCBIfam" id="TIGR00684">
    <property type="entry name" value="narJ"/>
    <property type="match status" value="1"/>
</dbReference>
<name>A0A7W9AWW2_9HYPH</name>
<gene>
    <name evidence="3" type="ORF">FHS76_001958</name>
</gene>
<proteinExistence type="predicted"/>
<dbReference type="InterPro" id="IPR020945">
    <property type="entry name" value="DMSO/NO3_reduct_chaperone"/>
</dbReference>
<sequence length="238" mass="26679">MMNTTLKIISLLLCYPSQELQAGKAELKTALDAETGLSAGVRRLLDSLVDYVCDCDLYEAQERYVHLFDRTRSLSLHLFEHVHGESRDRGQAMVDLMKMYDDNGFVVDVKELPDYLPLFLEFLSTRSPKEIHDLLTQTGHITAAIGERLRKRQSPYANAFAALLHVANAKPDKSLVGELLNQEEDDPDDLAALDRIWEEEAVTFGGNAGENSCGPDRLRMQMRAAHRKPGSPSNPSHL</sequence>
<dbReference type="EMBL" id="JACIJG010000006">
    <property type="protein sequence ID" value="MBB5702083.1"/>
    <property type="molecule type" value="Genomic_DNA"/>
</dbReference>
<dbReference type="Gene3D" id="1.10.3480.10">
    <property type="entry name" value="TorD-like"/>
    <property type="match status" value="1"/>
</dbReference>
<keyword evidence="1" id="KW-0534">Nitrate assimilation</keyword>
<dbReference type="PANTHER" id="PTHR43680:SF2">
    <property type="entry name" value="NITRATE REDUCTASE MOLYBDENUM COFACTOR ASSEMBLY CHAPERONE NARJ"/>
    <property type="match status" value="1"/>
</dbReference>
<dbReference type="SUPFAM" id="SSF89155">
    <property type="entry name" value="TorD-like"/>
    <property type="match status" value="1"/>
</dbReference>
<protein>
    <submittedName>
        <fullName evidence="3">Nitrate reductase delta subunit</fullName>
    </submittedName>
</protein>
<evidence type="ECO:0000313" key="3">
    <source>
        <dbReference type="EMBL" id="MBB5702083.1"/>
    </source>
</evidence>
<evidence type="ECO:0000313" key="4">
    <source>
        <dbReference type="Proteomes" id="UP000555546"/>
    </source>
</evidence>
<organism evidence="3 4">
    <name type="scientific">Brucella daejeonensis</name>
    <dbReference type="NCBI Taxonomy" id="659015"/>
    <lineage>
        <taxon>Bacteria</taxon>
        <taxon>Pseudomonadati</taxon>
        <taxon>Pseudomonadota</taxon>
        <taxon>Alphaproteobacteria</taxon>
        <taxon>Hyphomicrobiales</taxon>
        <taxon>Brucellaceae</taxon>
        <taxon>Brucella/Ochrobactrum group</taxon>
        <taxon>Brucella</taxon>
    </lineage>
</organism>
<comment type="caution">
    <text evidence="3">The sequence shown here is derived from an EMBL/GenBank/DDBJ whole genome shotgun (WGS) entry which is preliminary data.</text>
</comment>